<dbReference type="RefSeq" id="XP_056038929.1">
    <property type="nucleotide sequence ID" value="XM_056183289.1"/>
</dbReference>
<reference evidence="4 5" key="1">
    <citation type="journal article" date="2023" name="G3 (Bethesda)">
        <title>A high-quality reference genome for the fission yeast Schizosaccharomyces osmophilus.</title>
        <authorList>
            <person name="Jia G.S."/>
            <person name="Zhang W.C."/>
            <person name="Liang Y."/>
            <person name="Liu X.H."/>
            <person name="Rhind N."/>
            <person name="Pidoux A."/>
            <person name="Brysch-Herzberg M."/>
            <person name="Du L.L."/>
        </authorList>
    </citation>
    <scope>NUCLEOTIDE SEQUENCE [LARGE SCALE GENOMIC DNA]</scope>
    <source>
        <strain evidence="4 5">CBS 15793</strain>
    </source>
</reference>
<dbReference type="CDD" id="cd04479">
    <property type="entry name" value="RPA3"/>
    <property type="match status" value="1"/>
</dbReference>
<dbReference type="Proteomes" id="UP001212411">
    <property type="component" value="Chromosome 3"/>
</dbReference>
<keyword evidence="5" id="KW-1185">Reference proteome</keyword>
<comment type="subcellular location">
    <subcellularLocation>
        <location evidence="1">Nucleus</location>
    </subcellularLocation>
</comment>
<dbReference type="GO" id="GO:0005662">
    <property type="term" value="C:DNA replication factor A complex"/>
    <property type="evidence" value="ECO:0007669"/>
    <property type="project" value="TreeGrafter"/>
</dbReference>
<dbReference type="GO" id="GO:0035861">
    <property type="term" value="C:site of double-strand break"/>
    <property type="evidence" value="ECO:0007669"/>
    <property type="project" value="TreeGrafter"/>
</dbReference>
<name>A0AAF0AWG8_9SCHI</name>
<protein>
    <submittedName>
        <fullName evidence="4">DNA replication factor A subunit Ssb3</fullName>
    </submittedName>
</protein>
<dbReference type="AlphaFoldDB" id="A0AAF0AWG8"/>
<sequence>MERPTPRVTSNMLGECAGRTVRIVGKVNEVSDRAAQVDCNGQPFEMNLTVDNNLEPMHFYEFVVSVKPDTSVQLLTCVDFGTSIDMDAYKNLVQFSNKYKSLFYE</sequence>
<dbReference type="GO" id="GO:0000724">
    <property type="term" value="P:double-strand break repair via homologous recombination"/>
    <property type="evidence" value="ECO:0007669"/>
    <property type="project" value="TreeGrafter"/>
</dbReference>
<evidence type="ECO:0000256" key="2">
    <source>
        <dbReference type="ARBA" id="ARBA00009761"/>
    </source>
</evidence>
<accession>A0AAF0AWG8</accession>
<dbReference type="EMBL" id="CP115613">
    <property type="protein sequence ID" value="WBW74686.1"/>
    <property type="molecule type" value="Genomic_DNA"/>
</dbReference>
<dbReference type="PANTHER" id="PTHR15114:SF1">
    <property type="entry name" value="REPLICATION PROTEIN A 14 KDA SUBUNIT"/>
    <property type="match status" value="1"/>
</dbReference>
<dbReference type="GO" id="GO:0006298">
    <property type="term" value="P:mismatch repair"/>
    <property type="evidence" value="ECO:0007669"/>
    <property type="project" value="TreeGrafter"/>
</dbReference>
<dbReference type="GO" id="GO:0003697">
    <property type="term" value="F:single-stranded DNA binding"/>
    <property type="evidence" value="ECO:0007669"/>
    <property type="project" value="TreeGrafter"/>
</dbReference>
<keyword evidence="3" id="KW-0539">Nucleus</keyword>
<dbReference type="PANTHER" id="PTHR15114">
    <property type="entry name" value="REPLICATION PROTEIN A3"/>
    <property type="match status" value="1"/>
</dbReference>
<dbReference type="GO" id="GO:0006260">
    <property type="term" value="P:DNA replication"/>
    <property type="evidence" value="ECO:0007669"/>
    <property type="project" value="InterPro"/>
</dbReference>
<proteinExistence type="inferred from homology"/>
<dbReference type="GeneID" id="80877978"/>
<dbReference type="InterPro" id="IPR013970">
    <property type="entry name" value="Rfa2"/>
</dbReference>
<dbReference type="Gene3D" id="2.40.50.140">
    <property type="entry name" value="Nucleic acid-binding proteins"/>
    <property type="match status" value="1"/>
</dbReference>
<dbReference type="Pfam" id="PF08661">
    <property type="entry name" value="Rep_fac-A_3"/>
    <property type="match status" value="1"/>
</dbReference>
<dbReference type="SUPFAM" id="SSF50249">
    <property type="entry name" value="Nucleic acid-binding proteins"/>
    <property type="match status" value="1"/>
</dbReference>
<evidence type="ECO:0000313" key="5">
    <source>
        <dbReference type="Proteomes" id="UP001212411"/>
    </source>
</evidence>
<organism evidence="4 5">
    <name type="scientific">Schizosaccharomyces osmophilus</name>
    <dbReference type="NCBI Taxonomy" id="2545709"/>
    <lineage>
        <taxon>Eukaryota</taxon>
        <taxon>Fungi</taxon>
        <taxon>Dikarya</taxon>
        <taxon>Ascomycota</taxon>
        <taxon>Taphrinomycotina</taxon>
        <taxon>Schizosaccharomycetes</taxon>
        <taxon>Schizosaccharomycetales</taxon>
        <taxon>Schizosaccharomycetaceae</taxon>
        <taxon>Schizosaccharomyces</taxon>
    </lineage>
</organism>
<comment type="similarity">
    <text evidence="2">Belongs to the replication factor A protein 3 family.</text>
</comment>
<dbReference type="InterPro" id="IPR012340">
    <property type="entry name" value="NA-bd_OB-fold"/>
</dbReference>
<dbReference type="GO" id="GO:0003684">
    <property type="term" value="F:damaged DNA binding"/>
    <property type="evidence" value="ECO:0007669"/>
    <property type="project" value="TreeGrafter"/>
</dbReference>
<evidence type="ECO:0000256" key="1">
    <source>
        <dbReference type="ARBA" id="ARBA00004123"/>
    </source>
</evidence>
<dbReference type="KEGG" id="som:SOMG_04505"/>
<evidence type="ECO:0000256" key="3">
    <source>
        <dbReference type="ARBA" id="ARBA00023242"/>
    </source>
</evidence>
<dbReference type="GO" id="GO:0006284">
    <property type="term" value="P:base-excision repair"/>
    <property type="evidence" value="ECO:0007669"/>
    <property type="project" value="TreeGrafter"/>
</dbReference>
<gene>
    <name evidence="4" type="primary">ssb3</name>
    <name evidence="4" type="ORF">SOMG_04505</name>
</gene>
<evidence type="ECO:0000313" key="4">
    <source>
        <dbReference type="EMBL" id="WBW74686.1"/>
    </source>
</evidence>
<dbReference type="GO" id="GO:0006289">
    <property type="term" value="P:nucleotide-excision repair"/>
    <property type="evidence" value="ECO:0007669"/>
    <property type="project" value="TreeGrafter"/>
</dbReference>